<evidence type="ECO:0000256" key="4">
    <source>
        <dbReference type="ARBA" id="ARBA00022801"/>
    </source>
</evidence>
<dbReference type="Gene3D" id="3.10.310.30">
    <property type="match status" value="1"/>
</dbReference>
<dbReference type="EMBL" id="CP002360">
    <property type="protein sequence ID" value="AEE96126.1"/>
    <property type="molecule type" value="Genomic_DNA"/>
</dbReference>
<dbReference type="OrthoDB" id="9809852at2"/>
<keyword evidence="10" id="KW-1185">Reference proteome</keyword>
<dbReference type="InterPro" id="IPR051673">
    <property type="entry name" value="SSDNA_exonuclease_RecJ"/>
</dbReference>
<dbReference type="GO" id="GO:0008409">
    <property type="term" value="F:5'-3' exonuclease activity"/>
    <property type="evidence" value="ECO:0007669"/>
    <property type="project" value="InterPro"/>
</dbReference>
<evidence type="ECO:0000259" key="6">
    <source>
        <dbReference type="Pfam" id="PF01368"/>
    </source>
</evidence>
<evidence type="ECO:0000259" key="8">
    <source>
        <dbReference type="Pfam" id="PF17768"/>
    </source>
</evidence>
<dbReference type="InterPro" id="IPR038763">
    <property type="entry name" value="DHH_sf"/>
</dbReference>
<keyword evidence="3" id="KW-0540">Nuclease</keyword>
<feature type="domain" description="RecJ OB" evidence="8">
    <location>
        <begin position="454"/>
        <end position="558"/>
    </location>
</feature>
<protein>
    <recommendedName>
        <fullName evidence="2">Single-stranded-DNA-specific exonuclease RecJ</fullName>
    </recommendedName>
</protein>
<dbReference type="SUPFAM" id="SSF64182">
    <property type="entry name" value="DHH phosphoesterases"/>
    <property type="match status" value="1"/>
</dbReference>
<dbReference type="PANTHER" id="PTHR30255">
    <property type="entry name" value="SINGLE-STRANDED-DNA-SPECIFIC EXONUCLEASE RECJ"/>
    <property type="match status" value="1"/>
</dbReference>
<evidence type="ECO:0000313" key="10">
    <source>
        <dbReference type="Proteomes" id="UP000008457"/>
    </source>
</evidence>
<dbReference type="InterPro" id="IPR004610">
    <property type="entry name" value="RecJ"/>
</dbReference>
<keyword evidence="5 9" id="KW-0269">Exonuclease</keyword>
<evidence type="ECO:0000259" key="7">
    <source>
        <dbReference type="Pfam" id="PF02272"/>
    </source>
</evidence>
<proteinExistence type="inferred from homology"/>
<dbReference type="PANTHER" id="PTHR30255:SF2">
    <property type="entry name" value="SINGLE-STRANDED-DNA-SPECIFIC EXONUCLEASE RECJ"/>
    <property type="match status" value="1"/>
</dbReference>
<comment type="similarity">
    <text evidence="1">Belongs to the RecJ family.</text>
</comment>
<dbReference type="RefSeq" id="WP_013780556.1">
    <property type="nucleotide sequence ID" value="NC_015520.1"/>
</dbReference>
<dbReference type="InterPro" id="IPR041122">
    <property type="entry name" value="RecJ_OB"/>
</dbReference>
<feature type="domain" description="DDH" evidence="6">
    <location>
        <begin position="80"/>
        <end position="225"/>
    </location>
</feature>
<dbReference type="Proteomes" id="UP000008457">
    <property type="component" value="Chromosome"/>
</dbReference>
<dbReference type="GO" id="GO:0006310">
    <property type="term" value="P:DNA recombination"/>
    <property type="evidence" value="ECO:0007669"/>
    <property type="project" value="InterPro"/>
</dbReference>
<organism evidence="9 10">
    <name type="scientific">Mahella australiensis (strain DSM 15567 / CIP 107919 / 50-1 BON)</name>
    <dbReference type="NCBI Taxonomy" id="697281"/>
    <lineage>
        <taxon>Bacteria</taxon>
        <taxon>Bacillati</taxon>
        <taxon>Bacillota</taxon>
        <taxon>Clostridia</taxon>
        <taxon>Thermoanaerobacterales</taxon>
        <taxon>Thermoanaerobacterales Family IV. Incertae Sedis</taxon>
        <taxon>Mahella</taxon>
    </lineage>
</organism>
<dbReference type="eggNOG" id="COG0608">
    <property type="taxonomic scope" value="Bacteria"/>
</dbReference>
<evidence type="ECO:0000256" key="5">
    <source>
        <dbReference type="ARBA" id="ARBA00022839"/>
    </source>
</evidence>
<dbReference type="Pfam" id="PF17768">
    <property type="entry name" value="RecJ_OB"/>
    <property type="match status" value="1"/>
</dbReference>
<dbReference type="STRING" id="697281.Mahau_0928"/>
<accession>F4A279</accession>
<dbReference type="NCBIfam" id="TIGR00644">
    <property type="entry name" value="recJ"/>
    <property type="match status" value="1"/>
</dbReference>
<dbReference type="KEGG" id="mas:Mahau_0928"/>
<dbReference type="InterPro" id="IPR001667">
    <property type="entry name" value="DDH_dom"/>
</dbReference>
<feature type="domain" description="DHHA1" evidence="7">
    <location>
        <begin position="349"/>
        <end position="440"/>
    </location>
</feature>
<dbReference type="InterPro" id="IPR003156">
    <property type="entry name" value="DHHA1_dom"/>
</dbReference>
<reference evidence="9 10" key="2">
    <citation type="journal article" date="2011" name="Stand. Genomic Sci.">
        <title>Complete genome sequence of Mahella australiensis type strain (50-1 BON).</title>
        <authorList>
            <person name="Sikorski J."/>
            <person name="Teshima H."/>
            <person name="Nolan M."/>
            <person name="Lucas S."/>
            <person name="Hammon N."/>
            <person name="Deshpande S."/>
            <person name="Cheng J.F."/>
            <person name="Pitluck S."/>
            <person name="Liolios K."/>
            <person name="Pagani I."/>
            <person name="Ivanova N."/>
            <person name="Huntemann M."/>
            <person name="Mavromatis K."/>
            <person name="Ovchinikova G."/>
            <person name="Pati A."/>
            <person name="Tapia R."/>
            <person name="Han C."/>
            <person name="Goodwin L."/>
            <person name="Chen A."/>
            <person name="Palaniappan K."/>
            <person name="Land M."/>
            <person name="Hauser L."/>
            <person name="Ngatchou-Djao O.D."/>
            <person name="Rohde M."/>
            <person name="Pukall R."/>
            <person name="Spring S."/>
            <person name="Abt B."/>
            <person name="Goker M."/>
            <person name="Detter J.C."/>
            <person name="Woyke T."/>
            <person name="Bristow J."/>
            <person name="Markowitz V."/>
            <person name="Hugenholtz P."/>
            <person name="Eisen J.A."/>
            <person name="Kyrpides N.C."/>
            <person name="Klenk H.P."/>
            <person name="Lapidus A."/>
        </authorList>
    </citation>
    <scope>NUCLEOTIDE SEQUENCE [LARGE SCALE GENOMIC DNA]</scope>
    <source>
        <strain evidence="10">DSM 15567 / CIP 107919 / 50-1 BON</strain>
    </source>
</reference>
<dbReference type="GO" id="GO:0003676">
    <property type="term" value="F:nucleic acid binding"/>
    <property type="evidence" value="ECO:0007669"/>
    <property type="project" value="InterPro"/>
</dbReference>
<reference evidence="10" key="1">
    <citation type="submission" date="2010-11" db="EMBL/GenBank/DDBJ databases">
        <title>The complete genome of Mahella australiensis DSM 15567.</title>
        <authorList>
            <consortium name="US DOE Joint Genome Institute (JGI-PGF)"/>
            <person name="Lucas S."/>
            <person name="Copeland A."/>
            <person name="Lapidus A."/>
            <person name="Bruce D."/>
            <person name="Goodwin L."/>
            <person name="Pitluck S."/>
            <person name="Kyrpides N."/>
            <person name="Mavromatis K."/>
            <person name="Pagani I."/>
            <person name="Ivanova N."/>
            <person name="Teshima H."/>
            <person name="Brettin T."/>
            <person name="Detter J.C."/>
            <person name="Han C."/>
            <person name="Tapia R."/>
            <person name="Land M."/>
            <person name="Hauser L."/>
            <person name="Markowitz V."/>
            <person name="Cheng J.-F."/>
            <person name="Hugenholtz P."/>
            <person name="Woyke T."/>
            <person name="Wu D."/>
            <person name="Spring S."/>
            <person name="Pukall R."/>
            <person name="Steenblock K."/>
            <person name="Schneider S."/>
            <person name="Klenk H.-P."/>
            <person name="Eisen J.A."/>
        </authorList>
    </citation>
    <scope>NUCLEOTIDE SEQUENCE [LARGE SCALE GENOMIC DNA]</scope>
    <source>
        <strain evidence="10">DSM 15567 / CIP 107919 / 50-1 BON</strain>
    </source>
</reference>
<dbReference type="AlphaFoldDB" id="F4A279"/>
<dbReference type="Gene3D" id="3.90.1640.30">
    <property type="match status" value="1"/>
</dbReference>
<evidence type="ECO:0000256" key="1">
    <source>
        <dbReference type="ARBA" id="ARBA00005915"/>
    </source>
</evidence>
<gene>
    <name evidence="9" type="ordered locus">Mahau_0928</name>
</gene>
<keyword evidence="4" id="KW-0378">Hydrolase</keyword>
<evidence type="ECO:0000256" key="2">
    <source>
        <dbReference type="ARBA" id="ARBA00019841"/>
    </source>
</evidence>
<dbReference type="Pfam" id="PF01368">
    <property type="entry name" value="DHH"/>
    <property type="match status" value="1"/>
</dbReference>
<evidence type="ECO:0000313" key="9">
    <source>
        <dbReference type="EMBL" id="AEE96126.1"/>
    </source>
</evidence>
<sequence length="835" mass="92501">MYIYKPIVSNPDYDMIQNLSRKLNVSPLLAQLLWQRGITDEATAAAFLHPSLSQLHDPYALPDMDVAVRCIKGAVQSGAKIAVYGDYDVDGITSSAIMLSILREMGAEAIPYLPDRFSEGYGLNSDAIYKLHDQGVGLIITVDCGITAVEEVKLAHELGIQVVVTDHHHCADELPDAQAVVNPHRPDATYPFASLAGVGVAFKLGCALIGLDAAMDYIDIAALGTVADIVPLVGENRVIVKYGLQRIKDNTRLGIKALWQAAGLKDDISCINTEHIAFQLAPRLNAAGRMSSAIKGLTLLMSQDADETAALAKDLDADNRQRQSIERQIIQEAIGMIDDTVDLRRDFAIVLAKEGWHQGVIGIAAGKLAEMYHRPVLMIALSEGMGHGSARSISSLDLYQTLVQCRKYFVAFGGHAQAAGFSILEEDINALRRKLNAILSDVLSPQDVMPLIHYDASINIEDISPAALDELSLLEPFGDANEEPAFLISAASFKDMREVGADKAHLKLCLTQDGIDLDCIAFRNGNKYQELCCCQGLDVIGSLGLNTWNGVQKVQLKAAHIRPSIDKQNLDAFICQYYDNITDGFIADNIEVLGDMSFIDDVLGSSPHLEQRDQWLLEHVSDNINNLILVNTQGQLAHLLHMLKERKALEIMDMHYNSAGNDSVVYNRILVNAELSTLNLKPFTHVILYDVPFSASYILKLADKITDQELHIIFGVDQLKDNIEMLKQWALSRGDMESLYKALRYAARRSVQYNIKADLLIEAAGITVHKLTKGLDIFQQLNLLRYSMLSDGMVYICMLPYSKRMDLRDNAIYSAMERLQKAFKDFEKYVKIKYN</sequence>
<name>F4A279_MAHA5</name>
<dbReference type="HOGENOM" id="CLU_009736_3_1_9"/>
<dbReference type="Pfam" id="PF02272">
    <property type="entry name" value="DHHA1"/>
    <property type="match status" value="1"/>
</dbReference>
<evidence type="ECO:0000256" key="3">
    <source>
        <dbReference type="ARBA" id="ARBA00022722"/>
    </source>
</evidence>
<dbReference type="GO" id="GO:0006281">
    <property type="term" value="P:DNA repair"/>
    <property type="evidence" value="ECO:0007669"/>
    <property type="project" value="InterPro"/>
</dbReference>